<keyword evidence="3" id="KW-1185">Reference proteome</keyword>
<dbReference type="Pfam" id="PF06090">
    <property type="entry name" value="Ins_P5_2-kin"/>
    <property type="match status" value="1"/>
</dbReference>
<keyword evidence="1" id="KW-0067">ATP-binding</keyword>
<comment type="function">
    <text evidence="1">Phosphorylates Ins(1,3,4,5,6)P5 at position 2 to form Ins(1,2,3,4,5,6)P6 (InsP6 or phytate).</text>
</comment>
<feature type="non-terminal residue" evidence="2">
    <location>
        <position position="1"/>
    </location>
</feature>
<name>A0ABV0S372_9TELE</name>
<dbReference type="InterPro" id="IPR009286">
    <property type="entry name" value="Ins_P5_2-kin"/>
</dbReference>
<keyword evidence="1" id="KW-0808">Transferase</keyword>
<comment type="caution">
    <text evidence="2">The sequence shown here is derived from an EMBL/GenBank/DDBJ whole genome shotgun (WGS) entry which is preliminary data.</text>
</comment>
<dbReference type="EMBL" id="JAHRIN010067836">
    <property type="protein sequence ID" value="MEQ2215005.1"/>
    <property type="molecule type" value="Genomic_DNA"/>
</dbReference>
<evidence type="ECO:0000313" key="3">
    <source>
        <dbReference type="Proteomes" id="UP001434883"/>
    </source>
</evidence>
<comment type="catalytic activity">
    <reaction evidence="1">
        <text>1D-myo-inositol 1,3,4,5,6-pentakisphosphate + ATP = 1D-myo-inositol hexakisphosphate + ADP + H(+)</text>
        <dbReference type="Rhea" id="RHEA:20313"/>
        <dbReference type="ChEBI" id="CHEBI:15378"/>
        <dbReference type="ChEBI" id="CHEBI:30616"/>
        <dbReference type="ChEBI" id="CHEBI:57733"/>
        <dbReference type="ChEBI" id="CHEBI:58130"/>
        <dbReference type="ChEBI" id="CHEBI:456216"/>
        <dbReference type="EC" id="2.7.1.158"/>
    </reaction>
</comment>
<proteinExistence type="predicted"/>
<gene>
    <name evidence="2" type="ORF">XENOCAPTIV_025533</name>
</gene>
<comment type="domain">
    <text evidence="1">The EXKPK motif is conserved in inositol-pentakisphosphate 2-kinases of both family 1 and 2.</text>
</comment>
<accession>A0ABV0S372</accession>
<dbReference type="EC" id="2.7.1.158" evidence="1"/>
<dbReference type="Proteomes" id="UP001434883">
    <property type="component" value="Unassembled WGS sequence"/>
</dbReference>
<protein>
    <recommendedName>
        <fullName evidence="1">Inositol-pentakisphosphate 2-kinase</fullName>
        <ecNumber evidence="1">2.7.1.158</ecNumber>
    </recommendedName>
</protein>
<evidence type="ECO:0000256" key="1">
    <source>
        <dbReference type="RuleBase" id="RU364126"/>
    </source>
</evidence>
<organism evidence="2 3">
    <name type="scientific">Xenoophorus captivus</name>
    <dbReference type="NCBI Taxonomy" id="1517983"/>
    <lineage>
        <taxon>Eukaryota</taxon>
        <taxon>Metazoa</taxon>
        <taxon>Chordata</taxon>
        <taxon>Craniata</taxon>
        <taxon>Vertebrata</taxon>
        <taxon>Euteleostomi</taxon>
        <taxon>Actinopterygii</taxon>
        <taxon>Neopterygii</taxon>
        <taxon>Teleostei</taxon>
        <taxon>Neoteleostei</taxon>
        <taxon>Acanthomorphata</taxon>
        <taxon>Ovalentaria</taxon>
        <taxon>Atherinomorphae</taxon>
        <taxon>Cyprinodontiformes</taxon>
        <taxon>Goodeidae</taxon>
        <taxon>Xenoophorus</taxon>
    </lineage>
</organism>
<sequence length="167" mass="18920">LVVELPVLRVIPVETCRLRLQCVKLLKLKQMFVRELPVKLVFCLKVLVNALLSAAGGDGGQVTDRAGEGRSFCEASLFNNERIRHGSQGLPTSSVLSRILQTQMLDTLDIEGLYPLYRRVEQHLQDFPEERTRLQIDGPYDQNFLEKVQKCWMEDDGSVEYAAAKVT</sequence>
<evidence type="ECO:0000313" key="2">
    <source>
        <dbReference type="EMBL" id="MEQ2215005.1"/>
    </source>
</evidence>
<reference evidence="2 3" key="1">
    <citation type="submission" date="2021-06" db="EMBL/GenBank/DDBJ databases">
        <authorList>
            <person name="Palmer J.M."/>
        </authorList>
    </citation>
    <scope>NUCLEOTIDE SEQUENCE [LARGE SCALE GENOMIC DNA]</scope>
    <source>
        <strain evidence="2 3">XC_2019</strain>
        <tissue evidence="2">Muscle</tissue>
    </source>
</reference>
<keyword evidence="1" id="KW-0418">Kinase</keyword>
<keyword evidence="1" id="KW-0547">Nucleotide-binding</keyword>